<evidence type="ECO:0000256" key="1">
    <source>
        <dbReference type="ARBA" id="ARBA00004123"/>
    </source>
</evidence>
<evidence type="ECO:0000256" key="6">
    <source>
        <dbReference type="ARBA" id="ARBA00023242"/>
    </source>
</evidence>
<organism evidence="8 9">
    <name type="scientific">Umbra pygmaea</name>
    <name type="common">Eastern mudminnow</name>
    <dbReference type="NCBI Taxonomy" id="75934"/>
    <lineage>
        <taxon>Eukaryota</taxon>
        <taxon>Metazoa</taxon>
        <taxon>Chordata</taxon>
        <taxon>Craniata</taxon>
        <taxon>Vertebrata</taxon>
        <taxon>Euteleostomi</taxon>
        <taxon>Actinopterygii</taxon>
        <taxon>Neopterygii</taxon>
        <taxon>Teleostei</taxon>
        <taxon>Protacanthopterygii</taxon>
        <taxon>Esociformes</taxon>
        <taxon>Umbridae</taxon>
        <taxon>Umbra</taxon>
    </lineage>
</organism>
<feature type="region of interest" description="Disordered" evidence="7">
    <location>
        <begin position="1"/>
        <end position="205"/>
    </location>
</feature>
<keyword evidence="6" id="KW-0539">Nucleus</keyword>
<keyword evidence="4" id="KW-0963">Cytoplasm</keyword>
<evidence type="ECO:0000313" key="9">
    <source>
        <dbReference type="Proteomes" id="UP001557470"/>
    </source>
</evidence>
<dbReference type="InterPro" id="IPR033335">
    <property type="entry name" value="JUPITER"/>
</dbReference>
<evidence type="ECO:0000256" key="4">
    <source>
        <dbReference type="ARBA" id="ARBA00022490"/>
    </source>
</evidence>
<keyword evidence="5" id="KW-0597">Phosphoprotein</keyword>
<dbReference type="GO" id="GO:0005737">
    <property type="term" value="C:cytoplasm"/>
    <property type="evidence" value="ECO:0007669"/>
    <property type="project" value="UniProtKB-SubCell"/>
</dbReference>
<evidence type="ECO:0000256" key="3">
    <source>
        <dbReference type="ARBA" id="ARBA00008329"/>
    </source>
</evidence>
<name>A0ABD0X3I9_UMBPY</name>
<evidence type="ECO:0008006" key="10">
    <source>
        <dbReference type="Google" id="ProtNLM"/>
    </source>
</evidence>
<reference evidence="8 9" key="1">
    <citation type="submission" date="2024-06" db="EMBL/GenBank/DDBJ databases">
        <authorList>
            <person name="Pan Q."/>
            <person name="Wen M."/>
            <person name="Jouanno E."/>
            <person name="Zahm M."/>
            <person name="Klopp C."/>
            <person name="Cabau C."/>
            <person name="Louis A."/>
            <person name="Berthelot C."/>
            <person name="Parey E."/>
            <person name="Roest Crollius H."/>
            <person name="Montfort J."/>
            <person name="Robinson-Rechavi M."/>
            <person name="Bouchez O."/>
            <person name="Lampietro C."/>
            <person name="Lopez Roques C."/>
            <person name="Donnadieu C."/>
            <person name="Postlethwait J."/>
            <person name="Bobe J."/>
            <person name="Verreycken H."/>
            <person name="Guiguen Y."/>
        </authorList>
    </citation>
    <scope>NUCLEOTIDE SEQUENCE [LARGE SCALE GENOMIC DNA]</scope>
    <source>
        <strain evidence="8">Up_M1</strain>
        <tissue evidence="8">Testis</tissue>
    </source>
</reference>
<dbReference type="GO" id="GO:0005634">
    <property type="term" value="C:nucleus"/>
    <property type="evidence" value="ECO:0007669"/>
    <property type="project" value="UniProtKB-SubCell"/>
</dbReference>
<comment type="subcellular location">
    <subcellularLocation>
        <location evidence="2">Cytoplasm</location>
    </subcellularLocation>
    <subcellularLocation>
        <location evidence="1">Nucleus</location>
    </subcellularLocation>
</comment>
<comment type="caution">
    <text evidence="8">The sequence shown here is derived from an EMBL/GenBank/DDBJ whole genome shotgun (WGS) entry which is preliminary data.</text>
</comment>
<evidence type="ECO:0000256" key="5">
    <source>
        <dbReference type="ARBA" id="ARBA00022553"/>
    </source>
</evidence>
<sequence length="205" mass="21850">MTLAFSFHRVLRPPGGGSSNLFGGYEEDSTPSRRPHKMASNLFAPPEPQEPQIVTRRTNPPGGKSSGIFCSPEAHAQQRRPVPPGGNTSNIFGGPESVPPSVKAHSNKPKDNISVGESATPVPEPPAPQLKEDSLTEEVEGKATPPSPKPTKVVPEPAPLAQKPEPEVTLSELSLKDHEPHLGPRPRSHNKVLNPPGGKSSVVFY</sequence>
<dbReference type="PANTHER" id="PTHR34930">
    <property type="entry name" value="GEO05313P1"/>
    <property type="match status" value="1"/>
</dbReference>
<comment type="similarity">
    <text evidence="3">Belongs to the JUPITER family.</text>
</comment>
<proteinExistence type="inferred from homology"/>
<protein>
    <recommendedName>
        <fullName evidence="10">Jupiter microtubule associated homolog 2</fullName>
    </recommendedName>
</protein>
<dbReference type="Proteomes" id="UP001557470">
    <property type="component" value="Unassembled WGS sequence"/>
</dbReference>
<evidence type="ECO:0000313" key="8">
    <source>
        <dbReference type="EMBL" id="KAL0993714.1"/>
    </source>
</evidence>
<evidence type="ECO:0000256" key="2">
    <source>
        <dbReference type="ARBA" id="ARBA00004496"/>
    </source>
</evidence>
<dbReference type="AlphaFoldDB" id="A0ABD0X3I9"/>
<evidence type="ECO:0000256" key="7">
    <source>
        <dbReference type="SAM" id="MobiDB-lite"/>
    </source>
</evidence>
<dbReference type="EMBL" id="JAGEUA010000003">
    <property type="protein sequence ID" value="KAL0993714.1"/>
    <property type="molecule type" value="Genomic_DNA"/>
</dbReference>
<accession>A0ABD0X3I9</accession>
<keyword evidence="9" id="KW-1185">Reference proteome</keyword>
<gene>
    <name evidence="8" type="ORF">UPYG_G00112300</name>
</gene>
<dbReference type="PANTHER" id="PTHR34930:SF5">
    <property type="entry name" value="JUPITER MICROTUBULE ASSOCIATED HOMOLOG 2"/>
    <property type="match status" value="1"/>
</dbReference>